<feature type="compositionally biased region" description="Basic and acidic residues" evidence="1">
    <location>
        <begin position="318"/>
        <end position="329"/>
    </location>
</feature>
<feature type="region of interest" description="Disordered" evidence="1">
    <location>
        <begin position="988"/>
        <end position="1012"/>
    </location>
</feature>
<dbReference type="AlphaFoldDB" id="A0A915DKW2"/>
<feature type="compositionally biased region" description="Basic and acidic residues" evidence="1">
    <location>
        <begin position="778"/>
        <end position="795"/>
    </location>
</feature>
<sequence length="1141" mass="125219">MLVEEQHSASSTTGQLSTFTVVSGYYCASGNIWEGRSQGRTNYNASSNYYQQNPPNPRSRNGSITYASEEVTRTFKGKPPNRRALGTELSSASENDSQYEPAGPTPYSTTKNDSSFFGGNEPVDKTYWNERSSQHQQPIQPQQQQRGSTGKPEPAPMIRMLKRNDEKSAEYFAHHATVLTTSQEMVNEQKQQEEQEEDDEFNATIPLTQLSQHTRSNNYNRREVPGETGKQARPQTASHPQNKGNFQATEDLSGQNYSSSHKKHSQNGVGGKFNRAPGPDVDQQEKRPSKSPSPGTPNSDANKPAATVALAQPPVDNVWEKRKEEREKPSATYPQSKPSRQFDYHFPSMSDAAKQEALDAAAASAAADTPELFRSQQQQQSRHQDVRFEQQQSTRGEVGGQWGRHASSNQWNPRTATQTESHWNDDDFSSGNKDGNRKQQRSNNYKNKSNEPKGDGGARLDNHNIFDASSDNTYEGNRREFVNSSKTTRNTLNGSSATQRKPLRGSTNKQGGGNRSQPTRATEDASYTSNRQVGNKQAKQQQRGQLQPATTSTTGAVVTDQSGSQLLRPNAKESGLKSQPEERDNFSNMDVFHAEDYHIESPKDGSHPTANADFTSESAGGGVKRGSLPARRVNKRTAAQANPHYANETSERSQPRSGNRGGRSNNNTEHQPSSDVPNDGQELCADKGQTSVNKAGPQKRDNARFSTTATQQQHPRGGVSRLGQRNPNKATRYKADINNSANNASSSSRQPSDRAGQLKSPVISDGGGAEEWETASESIDKASHSFGFDRKENTKKPMGNASRNTNTGRRAQPKLGNGDSNTAIADQQNFSSTTNTAKAQQIRSAGQKNVKPASHTYQGSSAKSNNNNRARSAVYTHEQHQSNNTKNAREDRKGSDVPKNGASNHYSARDGLAGVDINNASVIIIDNHPDRFLNNSVGGSRDELEVDDFEEVLSKKSKRQRLLQLEEERKKEQREKEKQEKIQEKILAKRAKQQQQHRRKTEKGTSVLQPEVSPNVLINTENKKDCTSGKNEGETVSELGSSALMLSTALFNTNSSCTVSKSSNVSPNTAKTTGGLVNGLAGSSLHDVTSETVWNNSHTLNTLDDFSSTPSGPVIPSPIARPIRVLNDSIRKSSTYSSSRV</sequence>
<feature type="compositionally biased region" description="Polar residues" evidence="1">
    <location>
        <begin position="548"/>
        <end position="567"/>
    </location>
</feature>
<feature type="compositionally biased region" description="Polar residues" evidence="1">
    <location>
        <begin position="290"/>
        <end position="301"/>
    </location>
</feature>
<feature type="compositionally biased region" description="Polar residues" evidence="1">
    <location>
        <begin position="608"/>
        <end position="618"/>
    </location>
</feature>
<feature type="compositionally biased region" description="Low complexity" evidence="1">
    <location>
        <begin position="738"/>
        <end position="748"/>
    </location>
</feature>
<feature type="compositionally biased region" description="Polar residues" evidence="1">
    <location>
        <begin position="704"/>
        <end position="714"/>
    </location>
</feature>
<feature type="compositionally biased region" description="Basic and acidic residues" evidence="1">
    <location>
        <begin position="570"/>
        <end position="585"/>
    </location>
</feature>
<feature type="compositionally biased region" description="Polar residues" evidence="1">
    <location>
        <begin position="233"/>
        <end position="259"/>
    </location>
</feature>
<feature type="compositionally biased region" description="Basic residues" evidence="1">
    <location>
        <begin position="988"/>
        <end position="1001"/>
    </location>
</feature>
<feature type="compositionally biased region" description="Low complexity" evidence="1">
    <location>
        <begin position="656"/>
        <end position="667"/>
    </location>
</feature>
<feature type="compositionally biased region" description="Low complexity" evidence="1">
    <location>
        <begin position="860"/>
        <end position="873"/>
    </location>
</feature>
<protein>
    <submittedName>
        <fullName evidence="3">Uncharacterized protein</fullName>
    </submittedName>
</protein>
<feature type="region of interest" description="Disordered" evidence="1">
    <location>
        <begin position="70"/>
        <end position="156"/>
    </location>
</feature>
<feature type="region of interest" description="Disordered" evidence="1">
    <location>
        <begin position="44"/>
        <end position="63"/>
    </location>
</feature>
<feature type="compositionally biased region" description="Polar residues" evidence="1">
    <location>
        <begin position="482"/>
        <end position="535"/>
    </location>
</feature>
<feature type="compositionally biased region" description="Low complexity" evidence="1">
    <location>
        <begin position="537"/>
        <end position="547"/>
    </location>
</feature>
<dbReference type="WBParaSite" id="jg21066.2">
    <property type="protein sequence ID" value="jg21066.2"/>
    <property type="gene ID" value="jg21066"/>
</dbReference>
<feature type="compositionally biased region" description="Basic and acidic residues" evidence="1">
    <location>
        <begin position="592"/>
        <end position="606"/>
    </location>
</feature>
<feature type="compositionally biased region" description="Polar residues" evidence="1">
    <location>
        <begin position="818"/>
        <end position="847"/>
    </location>
</feature>
<feature type="compositionally biased region" description="Basic and acidic residues" evidence="1">
    <location>
        <begin position="448"/>
        <end position="464"/>
    </location>
</feature>
<feature type="compositionally biased region" description="Low complexity" evidence="1">
    <location>
        <begin position="134"/>
        <end position="145"/>
    </location>
</feature>
<name>A0A915DKW2_9BILA</name>
<feature type="compositionally biased region" description="Low complexity" evidence="1">
    <location>
        <begin position="358"/>
        <end position="381"/>
    </location>
</feature>
<dbReference type="Proteomes" id="UP000887574">
    <property type="component" value="Unplaced"/>
</dbReference>
<evidence type="ECO:0000256" key="1">
    <source>
        <dbReference type="SAM" id="MobiDB-lite"/>
    </source>
</evidence>
<feature type="compositionally biased region" description="Polar residues" evidence="1">
    <location>
        <begin position="205"/>
        <end position="219"/>
    </location>
</feature>
<keyword evidence="2" id="KW-1185">Reference proteome</keyword>
<feature type="compositionally biased region" description="Polar residues" evidence="1">
    <location>
        <begin position="88"/>
        <end position="98"/>
    </location>
</feature>
<reference evidence="3" key="1">
    <citation type="submission" date="2022-11" db="UniProtKB">
        <authorList>
            <consortium name="WormBaseParasite"/>
        </authorList>
    </citation>
    <scope>IDENTIFICATION</scope>
</reference>
<accession>A0A915DKW2</accession>
<evidence type="ECO:0000313" key="2">
    <source>
        <dbReference type="Proteomes" id="UP000887574"/>
    </source>
</evidence>
<feature type="compositionally biased region" description="Polar residues" evidence="1">
    <location>
        <begin position="106"/>
        <end position="117"/>
    </location>
</feature>
<feature type="region of interest" description="Disordered" evidence="1">
    <location>
        <begin position="179"/>
        <end position="909"/>
    </location>
</feature>
<proteinExistence type="predicted"/>
<feature type="compositionally biased region" description="Basic and acidic residues" evidence="1">
    <location>
        <begin position="887"/>
        <end position="896"/>
    </location>
</feature>
<organism evidence="2 3">
    <name type="scientific">Ditylenchus dipsaci</name>
    <dbReference type="NCBI Taxonomy" id="166011"/>
    <lineage>
        <taxon>Eukaryota</taxon>
        <taxon>Metazoa</taxon>
        <taxon>Ecdysozoa</taxon>
        <taxon>Nematoda</taxon>
        <taxon>Chromadorea</taxon>
        <taxon>Rhabditida</taxon>
        <taxon>Tylenchina</taxon>
        <taxon>Tylenchomorpha</taxon>
        <taxon>Sphaerularioidea</taxon>
        <taxon>Anguinidae</taxon>
        <taxon>Anguininae</taxon>
        <taxon>Ditylenchus</taxon>
    </lineage>
</organism>
<evidence type="ECO:0000313" key="3">
    <source>
        <dbReference type="WBParaSite" id="jg21066.2"/>
    </source>
</evidence>
<feature type="compositionally biased region" description="Polar residues" evidence="1">
    <location>
        <begin position="406"/>
        <end position="421"/>
    </location>
</feature>
<feature type="compositionally biased region" description="Low complexity" evidence="1">
    <location>
        <begin position="44"/>
        <end position="53"/>
    </location>
</feature>